<feature type="compositionally biased region" description="Acidic residues" evidence="2">
    <location>
        <begin position="287"/>
        <end position="298"/>
    </location>
</feature>
<dbReference type="HOGENOM" id="CLU_038686_3_0_12"/>
<dbReference type="Proteomes" id="UP000005632">
    <property type="component" value="Chromosome"/>
</dbReference>
<accession>G8QW39</accession>
<evidence type="ECO:0000256" key="2">
    <source>
        <dbReference type="SAM" id="MobiDB-lite"/>
    </source>
</evidence>
<dbReference type="PANTHER" id="PTHR33969:SF2">
    <property type="entry name" value="SEGREGATION AND CONDENSATION PROTEIN A"/>
    <property type="match status" value="1"/>
</dbReference>
<dbReference type="KEGG" id="sgp:SpiGrapes_0424"/>
<dbReference type="Pfam" id="PF02616">
    <property type="entry name" value="SMC_ScpA"/>
    <property type="match status" value="1"/>
</dbReference>
<evidence type="ECO:0000313" key="4">
    <source>
        <dbReference type="Proteomes" id="UP000005632"/>
    </source>
</evidence>
<organism evidence="3 4">
    <name type="scientific">Sphaerochaeta pleomorpha (strain ATCC BAA-1885 / DSM 22778 / Grapes)</name>
    <dbReference type="NCBI Taxonomy" id="158190"/>
    <lineage>
        <taxon>Bacteria</taxon>
        <taxon>Pseudomonadati</taxon>
        <taxon>Spirochaetota</taxon>
        <taxon>Spirochaetia</taxon>
        <taxon>Spirochaetales</taxon>
        <taxon>Sphaerochaetaceae</taxon>
        <taxon>Sphaerochaeta</taxon>
    </lineage>
</organism>
<feature type="compositionally biased region" description="Acidic residues" evidence="2">
    <location>
        <begin position="311"/>
        <end position="325"/>
    </location>
</feature>
<evidence type="ECO:0000256" key="1">
    <source>
        <dbReference type="ARBA" id="ARBA00044777"/>
    </source>
</evidence>
<feature type="region of interest" description="Disordered" evidence="2">
    <location>
        <begin position="287"/>
        <end position="325"/>
    </location>
</feature>
<dbReference type="STRING" id="158190.SpiGrapes_0424"/>
<dbReference type="Gene3D" id="6.10.250.2410">
    <property type="match status" value="1"/>
</dbReference>
<dbReference type="RefSeq" id="WP_014269131.1">
    <property type="nucleotide sequence ID" value="NC_016633.1"/>
</dbReference>
<proteinExistence type="predicted"/>
<reference evidence="3 4" key="1">
    <citation type="submission" date="2011-11" db="EMBL/GenBank/DDBJ databases">
        <title>Complete sequence of Spirochaeta sp. grapes.</title>
        <authorList>
            <consortium name="US DOE Joint Genome Institute"/>
            <person name="Lucas S."/>
            <person name="Han J."/>
            <person name="Lapidus A."/>
            <person name="Cheng J.-F."/>
            <person name="Goodwin L."/>
            <person name="Pitluck S."/>
            <person name="Peters L."/>
            <person name="Ovchinnikova G."/>
            <person name="Munk A.C."/>
            <person name="Detter J.C."/>
            <person name="Han C."/>
            <person name="Tapia R."/>
            <person name="Land M."/>
            <person name="Hauser L."/>
            <person name="Kyrpides N."/>
            <person name="Ivanova N."/>
            <person name="Pagani I."/>
            <person name="Ritalahtilisa K."/>
            <person name="Loeffler F."/>
            <person name="Woyke T."/>
        </authorList>
    </citation>
    <scope>NUCLEOTIDE SEQUENCE [LARGE SCALE GENOMIC DNA]</scope>
    <source>
        <strain evidence="4">ATCC BAA-1885 / DSM 22778 / Grapes</strain>
    </source>
</reference>
<name>G8QW39_SPHPG</name>
<protein>
    <recommendedName>
        <fullName evidence="1">Segregation and condensation protein A</fullName>
    </recommendedName>
</protein>
<keyword evidence="4" id="KW-1185">Reference proteome</keyword>
<gene>
    <name evidence="3" type="ordered locus">SpiGrapes_0424</name>
</gene>
<evidence type="ECO:0000313" key="3">
    <source>
        <dbReference type="EMBL" id="AEV28282.1"/>
    </source>
</evidence>
<dbReference type="eggNOG" id="COG1354">
    <property type="taxonomic scope" value="Bacteria"/>
</dbReference>
<dbReference type="EMBL" id="CP003155">
    <property type="protein sequence ID" value="AEV28282.1"/>
    <property type="molecule type" value="Genomic_DNA"/>
</dbReference>
<dbReference type="PANTHER" id="PTHR33969">
    <property type="entry name" value="SEGREGATION AND CONDENSATION PROTEIN A"/>
    <property type="match status" value="1"/>
</dbReference>
<sequence length="325" mass="38097">MLANIPKTISPSDPDGKTFHTTIFDGPLDLLLFLIQKSEVNIYDIPISEITDQFLEYLTSARDLELGDLTGFYKMAADLLYIKSRMLLPVDIEFDEEYEDPRHELVEQLLEYQKFRKYTELLTSSGSNAELYIKRKQTQFILPFGDEELFHEVSLQDLLKTFSRLMTSITPNKVFNVYESVTVNEKIALMNELFETREYITITDIIIHIDQPLHIICSFMAILESCKFNMILIEQREAFQEIVMRRRPENFDSNLADLYDEEYDEIVEHDLDDSEDFDDFSVLIEEEDDEEVQQDEETTLVTADDGRVFQYDDEGEVEQIDLDDE</sequence>
<dbReference type="InterPro" id="IPR003768">
    <property type="entry name" value="ScpA"/>
</dbReference>
<dbReference type="AlphaFoldDB" id="G8QW39"/>